<feature type="domain" description="Transposase InsH N-terminal" evidence="1">
    <location>
        <begin position="2"/>
        <end position="43"/>
    </location>
</feature>
<evidence type="ECO:0000259" key="1">
    <source>
        <dbReference type="Pfam" id="PF05598"/>
    </source>
</evidence>
<dbReference type="STRING" id="1427503.HE1_00007"/>
<dbReference type="AlphaFoldDB" id="A0A023DWD8"/>
<keyword evidence="3" id="KW-1185">Reference proteome</keyword>
<gene>
    <name evidence="2" type="ORF">HE1_00007</name>
</gene>
<reference evidence="2 3" key="1">
    <citation type="journal article" date="2014" name="FEMS Microbiol. Lett.">
        <title>Draft genome sequences of three Holospora species (Holospora obtusa, Holospora undulata, and Holospora elegans), endonuclear symbiotic bacteria of the ciliate Paramecium caudatum.</title>
        <authorList>
            <person name="Dohra H."/>
            <person name="Tanaka K."/>
            <person name="Suzuki T."/>
            <person name="Fujishima M."/>
            <person name="Suzuki H."/>
        </authorList>
    </citation>
    <scope>NUCLEOTIDE SEQUENCE [LARGE SCALE GENOMIC DNA]</scope>
    <source>
        <strain evidence="2 3">E1</strain>
    </source>
</reference>
<dbReference type="Proteomes" id="UP000024842">
    <property type="component" value="Unassembled WGS sequence"/>
</dbReference>
<evidence type="ECO:0000313" key="2">
    <source>
        <dbReference type="EMBL" id="GAJ45698.1"/>
    </source>
</evidence>
<dbReference type="InterPro" id="IPR008490">
    <property type="entry name" value="Transposase_InsH_N"/>
</dbReference>
<evidence type="ECO:0000313" key="3">
    <source>
        <dbReference type="Proteomes" id="UP000024842"/>
    </source>
</evidence>
<comment type="caution">
    <text evidence="2">The sequence shown here is derived from an EMBL/GenBank/DDBJ whole genome shotgun (WGS) entry which is preliminary data.</text>
</comment>
<protein>
    <recommendedName>
        <fullName evidence="1">Transposase InsH N-terminal domain-containing protein</fullName>
    </recommendedName>
</protein>
<dbReference type="EMBL" id="BAUP01000004">
    <property type="protein sequence ID" value="GAJ45698.1"/>
    <property type="molecule type" value="Genomic_DNA"/>
</dbReference>
<sequence length="84" mass="9808">MEDMSDRELERYLADSNAAKWFCDFSLIESTPDHRVFSRMRKKIGTNLLSKIFAIFRDQLRSARYMSEVLTFVDASHLISKASL</sequence>
<organism evidence="2 3">
    <name type="scientific">Holospora elegans E1</name>
    <dbReference type="NCBI Taxonomy" id="1427503"/>
    <lineage>
        <taxon>Bacteria</taxon>
        <taxon>Pseudomonadati</taxon>
        <taxon>Pseudomonadota</taxon>
        <taxon>Alphaproteobacteria</taxon>
        <taxon>Holosporales</taxon>
        <taxon>Holosporaceae</taxon>
        <taxon>Holospora</taxon>
    </lineage>
</organism>
<accession>A0A023DWD8</accession>
<name>A0A023DWD8_9PROT</name>
<dbReference type="Pfam" id="PF05598">
    <property type="entry name" value="DUF772"/>
    <property type="match status" value="1"/>
</dbReference>
<proteinExistence type="predicted"/>